<keyword evidence="14" id="KW-1185">Reference proteome</keyword>
<keyword evidence="9 10" id="KW-0407">Ion channel</keyword>
<comment type="subcellular location">
    <subcellularLocation>
        <location evidence="1 10">Cell membrane</location>
        <topology evidence="1 10">Multi-pass membrane protein</topology>
    </subcellularLocation>
</comment>
<dbReference type="PANTHER" id="PTHR30266:SF2">
    <property type="entry name" value="LARGE-CONDUCTANCE MECHANOSENSITIVE CHANNEL"/>
    <property type="match status" value="1"/>
</dbReference>
<dbReference type="GO" id="GO:0008381">
    <property type="term" value="F:mechanosensitive monoatomic ion channel activity"/>
    <property type="evidence" value="ECO:0007669"/>
    <property type="project" value="UniProtKB-UniRule"/>
</dbReference>
<evidence type="ECO:0000256" key="9">
    <source>
        <dbReference type="ARBA" id="ARBA00023303"/>
    </source>
</evidence>
<protein>
    <recommendedName>
        <fullName evidence="10">Large-conductance mechanosensitive channel</fullName>
    </recommendedName>
</protein>
<dbReference type="Gene3D" id="1.10.1200.120">
    <property type="entry name" value="Large-conductance mechanosensitive channel, MscL, domain 1"/>
    <property type="match status" value="1"/>
</dbReference>
<evidence type="ECO:0000313" key="11">
    <source>
        <dbReference type="EMBL" id="AOH38562.1"/>
    </source>
</evidence>
<organism evidence="11 13">
    <name type="scientific">Dialister pneumosintes</name>
    <dbReference type="NCBI Taxonomy" id="39950"/>
    <lineage>
        <taxon>Bacteria</taxon>
        <taxon>Bacillati</taxon>
        <taxon>Bacillota</taxon>
        <taxon>Negativicutes</taxon>
        <taxon>Veillonellales</taxon>
        <taxon>Veillonellaceae</taxon>
        <taxon>Dialister</taxon>
    </lineage>
</organism>
<sequence length="152" mass="16501">MGLFKDFKDFAMRGNVIDMAVGVVIGGAFAKITSSLVTNILMPPIGVLLGGVDFSNLFINLGNIPVHTLAEAQEYNVPVIAYGVFINTIIDFLIIAFAIFMVIRQMNKLFPKEPAAPAKVVRLCPFCKEAVADEATRCPHCTEEIPSNPVQS</sequence>
<evidence type="ECO:0000256" key="1">
    <source>
        <dbReference type="ARBA" id="ARBA00004651"/>
    </source>
</evidence>
<evidence type="ECO:0000256" key="4">
    <source>
        <dbReference type="ARBA" id="ARBA00022475"/>
    </source>
</evidence>
<dbReference type="HAMAP" id="MF_00115">
    <property type="entry name" value="MscL"/>
    <property type="match status" value="1"/>
</dbReference>
<keyword evidence="3 10" id="KW-0813">Transport</keyword>
<dbReference type="EMBL" id="CP017037">
    <property type="protein sequence ID" value="AOH38562.1"/>
    <property type="molecule type" value="Genomic_DNA"/>
</dbReference>
<reference evidence="12 14" key="3">
    <citation type="submission" date="2018-08" db="EMBL/GenBank/DDBJ databases">
        <title>Draft genome sequence of Dialister pneumosintes KCOM 1685.</title>
        <authorList>
            <person name="Kook J.-K."/>
            <person name="Park S.-N."/>
            <person name="Lim Y.K."/>
        </authorList>
    </citation>
    <scope>NUCLEOTIDE SEQUENCE [LARGE SCALE GENOMIC DNA]</scope>
    <source>
        <strain evidence="12 14">KCOM 1685</strain>
    </source>
</reference>
<evidence type="ECO:0000256" key="2">
    <source>
        <dbReference type="ARBA" id="ARBA00007254"/>
    </source>
</evidence>
<comment type="subunit">
    <text evidence="10">Homopentamer.</text>
</comment>
<reference evidence="13" key="1">
    <citation type="submission" date="2016-08" db="EMBL/GenBank/DDBJ databases">
        <authorList>
            <person name="Holder M.E."/>
            <person name="Ajami N.J."/>
            <person name="Petrosino J.F."/>
        </authorList>
    </citation>
    <scope>NUCLEOTIDE SEQUENCE [LARGE SCALE GENOMIC DNA]</scope>
    <source>
        <strain evidence="13">F0677</strain>
    </source>
</reference>
<dbReference type="InterPro" id="IPR019823">
    <property type="entry name" value="Mechanosensitive_channel_CS"/>
</dbReference>
<name>A0A1B3WC56_9FIRM</name>
<dbReference type="OrthoDB" id="9810350at2"/>
<accession>A0A1B3WC56</accession>
<dbReference type="NCBIfam" id="TIGR00220">
    <property type="entry name" value="mscL"/>
    <property type="match status" value="1"/>
</dbReference>
<dbReference type="InterPro" id="IPR037673">
    <property type="entry name" value="MSC/AndL"/>
</dbReference>
<comment type="caution">
    <text evidence="10">Lacks conserved residue(s) required for the propagation of feature annotation.</text>
</comment>
<evidence type="ECO:0000256" key="3">
    <source>
        <dbReference type="ARBA" id="ARBA00022448"/>
    </source>
</evidence>
<dbReference type="PROSITE" id="PS01327">
    <property type="entry name" value="MSCL"/>
    <property type="match status" value="1"/>
</dbReference>
<dbReference type="InterPro" id="IPR001185">
    <property type="entry name" value="MS_channel"/>
</dbReference>
<dbReference type="Pfam" id="PF01741">
    <property type="entry name" value="MscL"/>
    <property type="match status" value="1"/>
</dbReference>
<keyword evidence="5 10" id="KW-0812">Transmembrane</keyword>
<proteinExistence type="inferred from homology"/>
<reference evidence="11" key="2">
    <citation type="submission" date="2016-08" db="EMBL/GenBank/DDBJ databases">
        <authorList>
            <person name="Seilhamer J.J."/>
        </authorList>
    </citation>
    <scope>NUCLEOTIDE SEQUENCE [LARGE SCALE GENOMIC DNA]</scope>
    <source>
        <strain evidence="11">F0677</strain>
    </source>
</reference>
<evidence type="ECO:0000256" key="8">
    <source>
        <dbReference type="ARBA" id="ARBA00023136"/>
    </source>
</evidence>
<evidence type="ECO:0000313" key="13">
    <source>
        <dbReference type="Proteomes" id="UP000094757"/>
    </source>
</evidence>
<dbReference type="Proteomes" id="UP000266262">
    <property type="component" value="Unassembled WGS sequence"/>
</dbReference>
<comment type="function">
    <text evidence="10">Channel that opens in response to stretch forces in the membrane lipid bilayer. May participate in the regulation of osmotic pressure changes within the cell.</text>
</comment>
<dbReference type="Proteomes" id="UP000094757">
    <property type="component" value="Chromosome"/>
</dbReference>
<evidence type="ECO:0000256" key="6">
    <source>
        <dbReference type="ARBA" id="ARBA00022989"/>
    </source>
</evidence>
<comment type="similarity">
    <text evidence="2 10">Belongs to the MscL family.</text>
</comment>
<evidence type="ECO:0000313" key="14">
    <source>
        <dbReference type="Proteomes" id="UP000266262"/>
    </source>
</evidence>
<keyword evidence="8 10" id="KW-0472">Membrane</keyword>
<dbReference type="KEGG" id="dpn:BCB69_00270"/>
<dbReference type="PRINTS" id="PR01264">
    <property type="entry name" value="MECHCHANNEL"/>
</dbReference>
<dbReference type="PANTHER" id="PTHR30266">
    <property type="entry name" value="MECHANOSENSITIVE CHANNEL MSCL"/>
    <property type="match status" value="1"/>
</dbReference>
<evidence type="ECO:0000256" key="5">
    <source>
        <dbReference type="ARBA" id="ARBA00022692"/>
    </source>
</evidence>
<keyword evidence="7 10" id="KW-0406">Ion transport</keyword>
<evidence type="ECO:0000256" key="7">
    <source>
        <dbReference type="ARBA" id="ARBA00023065"/>
    </source>
</evidence>
<keyword evidence="4 10" id="KW-1003">Cell membrane</keyword>
<dbReference type="SUPFAM" id="SSF81330">
    <property type="entry name" value="Gated mechanosensitive channel"/>
    <property type="match status" value="1"/>
</dbReference>
<evidence type="ECO:0000256" key="10">
    <source>
        <dbReference type="HAMAP-Rule" id="MF_00115"/>
    </source>
</evidence>
<dbReference type="GO" id="GO:0005886">
    <property type="term" value="C:plasma membrane"/>
    <property type="evidence" value="ECO:0007669"/>
    <property type="project" value="UniProtKB-SubCell"/>
</dbReference>
<keyword evidence="6 10" id="KW-1133">Transmembrane helix</keyword>
<dbReference type="EMBL" id="QWKU01000001">
    <property type="protein sequence ID" value="RID94484.1"/>
    <property type="molecule type" value="Genomic_DNA"/>
</dbReference>
<gene>
    <name evidence="10 12" type="primary">mscL</name>
    <name evidence="11" type="ORF">BCB69_00270</name>
    <name evidence="12" type="ORF">DX915_02910</name>
</gene>
<evidence type="ECO:0000313" key="12">
    <source>
        <dbReference type="EMBL" id="RID94484.1"/>
    </source>
</evidence>
<dbReference type="InterPro" id="IPR036019">
    <property type="entry name" value="MscL_channel"/>
</dbReference>
<dbReference type="AlphaFoldDB" id="A0A1B3WC56"/>
<dbReference type="STRING" id="39950.BCB69_00270"/>
<dbReference type="RefSeq" id="WP_022513759.1">
    <property type="nucleotide sequence ID" value="NZ_CP017037.1"/>
</dbReference>
<feature type="transmembrane region" description="Helical" evidence="10">
    <location>
        <begin position="79"/>
        <end position="103"/>
    </location>
</feature>